<dbReference type="Gene3D" id="1.10.10.970">
    <property type="entry name" value="RNA 2'-phosphotransferase, Tpt1/KptA family, N-terminal domain"/>
    <property type="match status" value="1"/>
</dbReference>
<evidence type="ECO:0000256" key="7">
    <source>
        <dbReference type="SAM" id="MobiDB-lite"/>
    </source>
</evidence>
<evidence type="ECO:0000256" key="5">
    <source>
        <dbReference type="ARBA" id="ARBA00023027"/>
    </source>
</evidence>
<dbReference type="AlphaFoldDB" id="A0A4Y9YQ08"/>
<evidence type="ECO:0000313" key="8">
    <source>
        <dbReference type="EMBL" id="TFY64646.1"/>
    </source>
</evidence>
<dbReference type="EC" id="2.7.1.160" evidence="3"/>
<dbReference type="GO" id="GO:0006388">
    <property type="term" value="P:tRNA splicing, via endonucleolytic cleavage and ligation"/>
    <property type="evidence" value="ECO:0007669"/>
    <property type="project" value="TreeGrafter"/>
</dbReference>
<dbReference type="Gene3D" id="3.20.170.30">
    <property type="match status" value="1"/>
</dbReference>
<organism evidence="8 9">
    <name type="scientific">Rhodofomes roseus</name>
    <dbReference type="NCBI Taxonomy" id="34475"/>
    <lineage>
        <taxon>Eukaryota</taxon>
        <taxon>Fungi</taxon>
        <taxon>Dikarya</taxon>
        <taxon>Basidiomycota</taxon>
        <taxon>Agaricomycotina</taxon>
        <taxon>Agaricomycetes</taxon>
        <taxon>Polyporales</taxon>
        <taxon>Rhodofomes</taxon>
    </lineage>
</organism>
<comment type="catalytic activity">
    <reaction evidence="6">
        <text>2'-phospho-[ligated tRNA] + NAD(+) = mature tRNA + ADP-alpha-D-ribose 1'',2''-cyclic phosphate + nicotinamide</text>
        <dbReference type="Rhea" id="RHEA:23324"/>
        <dbReference type="Rhea" id="RHEA-COMP:11106"/>
        <dbReference type="Rhea" id="RHEA-COMP:11107"/>
        <dbReference type="ChEBI" id="CHEBI:17154"/>
        <dbReference type="ChEBI" id="CHEBI:57540"/>
        <dbReference type="ChEBI" id="CHEBI:76596"/>
        <dbReference type="ChEBI" id="CHEBI:82883"/>
        <dbReference type="ChEBI" id="CHEBI:85027"/>
        <dbReference type="EC" id="2.7.1.160"/>
    </reaction>
</comment>
<comment type="function">
    <text evidence="1">Catalyzes the last step of tRNA splicing, the transfer of the splice junction 2'-phosphate from ligated tRNA to NAD to produce ADP-ribose 1''-2'' cyclic phosphate.</text>
</comment>
<reference evidence="8 9" key="1">
    <citation type="submission" date="2019-01" db="EMBL/GenBank/DDBJ databases">
        <title>Genome sequencing of the rare red list fungi Fomitopsis rosea.</title>
        <authorList>
            <person name="Buettner E."/>
            <person name="Kellner H."/>
        </authorList>
    </citation>
    <scope>NUCLEOTIDE SEQUENCE [LARGE SCALE GENOMIC DNA]</scope>
    <source>
        <strain evidence="8 9">DSM 105464</strain>
    </source>
</reference>
<evidence type="ECO:0000256" key="3">
    <source>
        <dbReference type="ARBA" id="ARBA00012007"/>
    </source>
</evidence>
<keyword evidence="4" id="KW-0808">Transferase</keyword>
<dbReference type="Pfam" id="PF01885">
    <property type="entry name" value="PTS_2-RNA"/>
    <property type="match status" value="1"/>
</dbReference>
<evidence type="ECO:0000256" key="1">
    <source>
        <dbReference type="ARBA" id="ARBA00003343"/>
    </source>
</evidence>
<dbReference type="SUPFAM" id="SSF56399">
    <property type="entry name" value="ADP-ribosylation"/>
    <property type="match status" value="1"/>
</dbReference>
<dbReference type="InterPro" id="IPR002745">
    <property type="entry name" value="Ptrans_KptA/Tpt1"/>
</dbReference>
<dbReference type="PANTHER" id="PTHR12684">
    <property type="entry name" value="PUTATIVE PHOSPHOTRANSFERASE"/>
    <property type="match status" value="1"/>
</dbReference>
<dbReference type="STRING" id="34475.A0A4Y9YQ08"/>
<comment type="similarity">
    <text evidence="2">Belongs to the KptA/TPT1 family.</text>
</comment>
<dbReference type="EMBL" id="SEKV01000092">
    <property type="protein sequence ID" value="TFY64646.1"/>
    <property type="molecule type" value="Genomic_DNA"/>
</dbReference>
<feature type="region of interest" description="Disordered" evidence="7">
    <location>
        <begin position="187"/>
        <end position="210"/>
    </location>
</feature>
<protein>
    <recommendedName>
        <fullName evidence="3">2'-phosphotransferase</fullName>
        <ecNumber evidence="3">2.7.1.160</ecNumber>
    </recommendedName>
</protein>
<feature type="compositionally biased region" description="Basic and acidic residues" evidence="7">
    <location>
        <begin position="187"/>
        <end position="198"/>
    </location>
</feature>
<proteinExistence type="inferred from homology"/>
<name>A0A4Y9YQ08_9APHY</name>
<evidence type="ECO:0000256" key="4">
    <source>
        <dbReference type="ARBA" id="ARBA00022679"/>
    </source>
</evidence>
<dbReference type="Proteomes" id="UP000298390">
    <property type="component" value="Unassembled WGS sequence"/>
</dbReference>
<evidence type="ECO:0000256" key="6">
    <source>
        <dbReference type="ARBA" id="ARBA00047949"/>
    </source>
</evidence>
<accession>A0A4Y9YQ08</accession>
<dbReference type="PANTHER" id="PTHR12684:SF2">
    <property type="entry name" value="TRNA 2'-PHOSPHOTRANSFERASE 1"/>
    <property type="match status" value="1"/>
</dbReference>
<evidence type="ECO:0000313" key="9">
    <source>
        <dbReference type="Proteomes" id="UP000298390"/>
    </source>
</evidence>
<comment type="caution">
    <text evidence="8">The sequence shown here is derived from an EMBL/GenBank/DDBJ whole genome shotgun (WGS) entry which is preliminary data.</text>
</comment>
<evidence type="ECO:0000256" key="2">
    <source>
        <dbReference type="ARBA" id="ARBA00009836"/>
    </source>
</evidence>
<dbReference type="GO" id="GO:0000215">
    <property type="term" value="F:tRNA 2'-phosphotransferase activity"/>
    <property type="evidence" value="ECO:0007669"/>
    <property type="project" value="UniProtKB-EC"/>
</dbReference>
<gene>
    <name evidence="8" type="ORF">EVJ58_g2484</name>
</gene>
<sequence length="210" mass="23080">MSKTLSWVLRHGSQAEGLAMRPDGYVRVDDLVCAAIPLGRAAISVTLKNIVQNDSKSRYDLKCERDESLEPPKEIWWIRANQGHSMKEVKLDLKLMNSVKDIPTGIAVHGTTRMRNSSQILIYVDVQKALEAGIKFFLSANGVVLTEGDEKGFLGPQFFARVETAKGEALPGWETTQAVPRIKEVKKAEAAEKDKPTEVDATVAGSVTDT</sequence>
<keyword evidence="5" id="KW-0520">NAD</keyword>
<dbReference type="InterPro" id="IPR042081">
    <property type="entry name" value="RNA_2'-PTrans_C"/>
</dbReference>
<dbReference type="InterPro" id="IPR042080">
    <property type="entry name" value="RNA_2'-PTrans_N"/>
</dbReference>